<evidence type="ECO:0000256" key="1">
    <source>
        <dbReference type="SAM" id="MobiDB-lite"/>
    </source>
</evidence>
<name>A0A4Z0NL09_9HYPH</name>
<dbReference type="OrthoDB" id="8004192at2"/>
<reference evidence="2 3" key="1">
    <citation type="submission" date="2019-04" db="EMBL/GenBank/DDBJ databases">
        <authorList>
            <person name="Feng G."/>
            <person name="Zhu H."/>
        </authorList>
    </citation>
    <scope>NUCLEOTIDE SEQUENCE [LARGE SCALE GENOMIC DNA]</scope>
    <source>
        <strain evidence="2 3">6HR-1</strain>
    </source>
</reference>
<keyword evidence="3" id="KW-1185">Reference proteome</keyword>
<organism evidence="2 3">
    <name type="scientific">Methylobacterium nonmethylotrophicum</name>
    <dbReference type="NCBI Taxonomy" id="1141884"/>
    <lineage>
        <taxon>Bacteria</taxon>
        <taxon>Pseudomonadati</taxon>
        <taxon>Pseudomonadota</taxon>
        <taxon>Alphaproteobacteria</taxon>
        <taxon>Hyphomicrobiales</taxon>
        <taxon>Methylobacteriaceae</taxon>
        <taxon>Methylobacterium</taxon>
    </lineage>
</organism>
<dbReference type="RefSeq" id="WP_135417079.1">
    <property type="nucleotide sequence ID" value="NZ_SRLB01000015.1"/>
</dbReference>
<proteinExistence type="predicted"/>
<dbReference type="Proteomes" id="UP000297535">
    <property type="component" value="Unassembled WGS sequence"/>
</dbReference>
<protein>
    <submittedName>
        <fullName evidence="2">Uncharacterized protein</fullName>
    </submittedName>
</protein>
<dbReference type="EMBL" id="SRLB01000015">
    <property type="protein sequence ID" value="TGD97136.1"/>
    <property type="molecule type" value="Genomic_DNA"/>
</dbReference>
<feature type="region of interest" description="Disordered" evidence="1">
    <location>
        <begin position="24"/>
        <end position="49"/>
    </location>
</feature>
<dbReference type="AlphaFoldDB" id="A0A4Z0NL09"/>
<accession>A0A4Z0NL09</accession>
<evidence type="ECO:0000313" key="2">
    <source>
        <dbReference type="EMBL" id="TGD97136.1"/>
    </source>
</evidence>
<gene>
    <name evidence="2" type="ORF">EU555_20440</name>
</gene>
<sequence length="67" mass="6645">MMSIGHALAATTLAGGTLPAGLMAERAQAQRTEAEDGAEDAPETSAADGALFTAVEAGLREAGYLPA</sequence>
<evidence type="ECO:0000313" key="3">
    <source>
        <dbReference type="Proteomes" id="UP000297535"/>
    </source>
</evidence>
<comment type="caution">
    <text evidence="2">The sequence shown here is derived from an EMBL/GenBank/DDBJ whole genome shotgun (WGS) entry which is preliminary data.</text>
</comment>